<keyword evidence="7" id="KW-1185">Reference proteome</keyword>
<dbReference type="SUPFAM" id="SSF51604">
    <property type="entry name" value="Enolase C-terminal domain-like"/>
    <property type="match status" value="1"/>
</dbReference>
<keyword evidence="4" id="KW-0460">Magnesium</keyword>
<evidence type="ECO:0000256" key="2">
    <source>
        <dbReference type="ARBA" id="ARBA00008031"/>
    </source>
</evidence>
<reference evidence="6 7" key="1">
    <citation type="journal article" date="2017" name="Int J Environ Stud">
        <title>Does the Miocene-Pliocene relict legume Oxytropis triphylla form nitrogen-fixing nodules with a combination of bacterial strains?</title>
        <authorList>
            <person name="Safronova V."/>
            <person name="Belimov A."/>
            <person name="Sazanova A."/>
            <person name="Kuznetsova I."/>
            <person name="Popova J."/>
            <person name="Andronov E."/>
            <person name="Verkhozina A."/>
            <person name="Tikhonovich I."/>
        </authorList>
    </citation>
    <scope>NUCLEOTIDE SEQUENCE [LARGE SCALE GENOMIC DNA]</scope>
    <source>
        <strain evidence="6 7">Tri-38</strain>
    </source>
</reference>
<dbReference type="RefSeq" id="WP_162293263.1">
    <property type="nucleotide sequence ID" value="NZ_CP017943.1"/>
</dbReference>
<dbReference type="InterPro" id="IPR013341">
    <property type="entry name" value="Mandelate_racemase_N_dom"/>
</dbReference>
<dbReference type="AlphaFoldDB" id="A0A2N9VUQ9"/>
<evidence type="ECO:0000256" key="4">
    <source>
        <dbReference type="ARBA" id="ARBA00022842"/>
    </source>
</evidence>
<dbReference type="InterPro" id="IPR036849">
    <property type="entry name" value="Enolase-like_C_sf"/>
</dbReference>
<dbReference type="Proteomes" id="UP000232163">
    <property type="component" value="Unassembled WGS sequence"/>
</dbReference>
<evidence type="ECO:0000256" key="1">
    <source>
        <dbReference type="ARBA" id="ARBA00001946"/>
    </source>
</evidence>
<dbReference type="InterPro" id="IPR029017">
    <property type="entry name" value="Enolase-like_N"/>
</dbReference>
<dbReference type="SUPFAM" id="SSF54826">
    <property type="entry name" value="Enolase N-terminal domain-like"/>
    <property type="match status" value="1"/>
</dbReference>
<proteinExistence type="inferred from homology"/>
<accession>A0A2N9VUQ9</accession>
<dbReference type="SMART" id="SM00922">
    <property type="entry name" value="MR_MLE"/>
    <property type="match status" value="1"/>
</dbReference>
<gene>
    <name evidence="6" type="ORF">B5P45_19305</name>
</gene>
<evidence type="ECO:0000256" key="3">
    <source>
        <dbReference type="ARBA" id="ARBA00022723"/>
    </source>
</evidence>
<dbReference type="Gene3D" id="3.20.20.120">
    <property type="entry name" value="Enolase-like C-terminal domain"/>
    <property type="match status" value="1"/>
</dbReference>
<keyword evidence="3" id="KW-0479">Metal-binding</keyword>
<dbReference type="FunFam" id="3.30.390.10:FF:000009">
    <property type="entry name" value="Hydrophobic dipeptide epimerase"/>
    <property type="match status" value="1"/>
</dbReference>
<dbReference type="Pfam" id="PF13378">
    <property type="entry name" value="MR_MLE_C"/>
    <property type="match status" value="1"/>
</dbReference>
<dbReference type="GO" id="GO:0016855">
    <property type="term" value="F:racemase and epimerase activity, acting on amino acids and derivatives"/>
    <property type="evidence" value="ECO:0007669"/>
    <property type="project" value="InterPro"/>
</dbReference>
<dbReference type="KEGG" id="pht:BLM14_26775"/>
<evidence type="ECO:0000313" key="7">
    <source>
        <dbReference type="Proteomes" id="UP000232163"/>
    </source>
</evidence>
<dbReference type="Pfam" id="PF02746">
    <property type="entry name" value="MR_MLE_N"/>
    <property type="match status" value="1"/>
</dbReference>
<dbReference type="SFLD" id="SFLDS00001">
    <property type="entry name" value="Enolase"/>
    <property type="match status" value="1"/>
</dbReference>
<dbReference type="PANTHER" id="PTHR48080">
    <property type="entry name" value="D-GALACTONATE DEHYDRATASE-RELATED"/>
    <property type="match status" value="1"/>
</dbReference>
<evidence type="ECO:0000259" key="5">
    <source>
        <dbReference type="SMART" id="SM00922"/>
    </source>
</evidence>
<dbReference type="InterPro" id="IPR034622">
    <property type="entry name" value="4R-hPro_betaine_2-epimerase"/>
</dbReference>
<comment type="caution">
    <text evidence="6">The sequence shown here is derived from an EMBL/GenBank/DDBJ whole genome shotgun (WGS) entry which is preliminary data.</text>
</comment>
<dbReference type="EMBL" id="MZMT01000044">
    <property type="protein sequence ID" value="PIO43227.1"/>
    <property type="molecule type" value="Genomic_DNA"/>
</dbReference>
<dbReference type="GO" id="GO:0006579">
    <property type="term" value="P:amino-acid betaine catabolic process"/>
    <property type="evidence" value="ECO:0007669"/>
    <property type="project" value="InterPro"/>
</dbReference>
<dbReference type="InterPro" id="IPR029065">
    <property type="entry name" value="Enolase_C-like"/>
</dbReference>
<dbReference type="InterPro" id="IPR013342">
    <property type="entry name" value="Mandelate_racemase_C"/>
</dbReference>
<sequence>MKLTGINVYNVDLPVAGGYKMASATVTFLQSTVVELITDQGITGYGETCPVGPVYQPQHTLGARAALQEICPSLIGLDPRNIGQLNRTMGAALNGSRYAKAAVDVAAWDICGKSYDRRVCDLLGGATGDTIPTYYSITTASPDEMATEARERQLQGYARIQLKIGGRDVEADIETLHKVNEAVKPGIRIAADANRSLTSRDAMFLSHRCRDISMVMEQPCNTMEEIAAIRHQLCHPVYMDELAEDVNSVMRAVCGGLVDGFGIKLTRVGGISALRTVRDICDARSLPHTCDDAWGGDIIAAACVHVGATVAPSRFEGSWIAAPYTEGHYDEENPVRIEGGRIKVPTGPGLGVTPDTRKLGSPILSFG</sequence>
<comment type="similarity">
    <text evidence="2">Belongs to the mandelate racemase/muconate lactonizing enzyme family.</text>
</comment>
<evidence type="ECO:0000313" key="6">
    <source>
        <dbReference type="EMBL" id="PIO43227.1"/>
    </source>
</evidence>
<name>A0A2N9VUQ9_9HYPH</name>
<dbReference type="InterPro" id="IPR034593">
    <property type="entry name" value="DgoD-like"/>
</dbReference>
<organism evidence="6 7">
    <name type="scientific">Phyllobacterium zundukense</name>
    <dbReference type="NCBI Taxonomy" id="1867719"/>
    <lineage>
        <taxon>Bacteria</taxon>
        <taxon>Pseudomonadati</taxon>
        <taxon>Pseudomonadota</taxon>
        <taxon>Alphaproteobacteria</taxon>
        <taxon>Hyphomicrobiales</taxon>
        <taxon>Phyllobacteriaceae</taxon>
        <taxon>Phyllobacterium</taxon>
    </lineage>
</organism>
<protein>
    <submittedName>
        <fullName evidence="6">Mandelate racemase</fullName>
    </submittedName>
</protein>
<feature type="domain" description="Mandelate racemase/muconate lactonizing enzyme C-terminal" evidence="5">
    <location>
        <begin position="142"/>
        <end position="236"/>
    </location>
</feature>
<comment type="cofactor">
    <cofactor evidence="1">
        <name>Mg(2+)</name>
        <dbReference type="ChEBI" id="CHEBI:18420"/>
    </cofactor>
</comment>
<dbReference type="PANTHER" id="PTHR48080:SF3">
    <property type="entry name" value="ENOLASE SUPERFAMILY MEMBER DDB_G0284701"/>
    <property type="match status" value="1"/>
</dbReference>
<dbReference type="SFLD" id="SFLDF00556">
    <property type="entry name" value="4R-hydroxyproline_betaine_2-ep"/>
    <property type="match status" value="1"/>
</dbReference>
<dbReference type="Gene3D" id="3.30.390.10">
    <property type="entry name" value="Enolase-like, N-terminal domain"/>
    <property type="match status" value="1"/>
</dbReference>
<dbReference type="GO" id="GO:0046872">
    <property type="term" value="F:metal ion binding"/>
    <property type="evidence" value="ECO:0007669"/>
    <property type="project" value="UniProtKB-KW"/>
</dbReference>
<dbReference type="SFLD" id="SFLDG00180">
    <property type="entry name" value="muconate_cycloisomerase"/>
    <property type="match status" value="1"/>
</dbReference>